<proteinExistence type="predicted"/>
<sequence>SPTQNKGNKLDNSDLDKAQLHSTFKLKRKSFPSPFSLFLQVLTPTYLFFPSPLSSLLQLPTATTPAMGSSEQQAVRVGVGVLVKDPSNPKKVFAGLRKNSHGEGTLALPGGHLEMYESWESCAIREVLEETGLEIQHVKFAHVTNDIMKDQSKHYITVFMMGECVPPPSFLGISMHPKPRNMEPYKCEGWNSYSWEELCSMVDSEGVENIGNIKLFGPLLQLVKESPQSVLDFMNRS</sequence>
<dbReference type="CDD" id="cd04678">
    <property type="entry name" value="NUDIX_MTH2_Nudt15"/>
    <property type="match status" value="1"/>
</dbReference>
<dbReference type="EMBL" id="JALLPJ020000803">
    <property type="protein sequence ID" value="KAL3782517.1"/>
    <property type="molecule type" value="Genomic_DNA"/>
</dbReference>
<dbReference type="PANTHER" id="PTHR16099:SF5">
    <property type="entry name" value="NUCLEOTIDE TRIPHOSPHATE DIPHOSPHATASE NUDT15"/>
    <property type="match status" value="1"/>
</dbReference>
<dbReference type="PROSITE" id="PS00893">
    <property type="entry name" value="NUDIX_BOX"/>
    <property type="match status" value="1"/>
</dbReference>
<dbReference type="PANTHER" id="PTHR16099">
    <property type="entry name" value="8-OXO-DGTP DIPHOSPHATES NUDT15"/>
    <property type="match status" value="1"/>
</dbReference>
<comment type="caution">
    <text evidence="3">The sequence shown here is derived from an EMBL/GenBank/DDBJ whole genome shotgun (WGS) entry which is preliminary data.</text>
</comment>
<dbReference type="FunFam" id="3.90.79.10:FF:000060">
    <property type="entry name" value="Nudix hydrolase 1"/>
    <property type="match status" value="1"/>
</dbReference>
<dbReference type="Pfam" id="PF00293">
    <property type="entry name" value="NUDIX"/>
    <property type="match status" value="1"/>
</dbReference>
<reference evidence="3 4" key="1">
    <citation type="submission" date="2024-10" db="EMBL/GenBank/DDBJ databases">
        <title>Updated reference genomes for cyclostephanoid diatoms.</title>
        <authorList>
            <person name="Roberts W.R."/>
            <person name="Alverson A.J."/>
        </authorList>
    </citation>
    <scope>NUCLEOTIDE SEQUENCE [LARGE SCALE GENOMIC DNA]</scope>
    <source>
        <strain evidence="3 4">AJA010-31</strain>
    </source>
</reference>
<organism evidence="3 4">
    <name type="scientific">Cyclotella atomus</name>
    <dbReference type="NCBI Taxonomy" id="382360"/>
    <lineage>
        <taxon>Eukaryota</taxon>
        <taxon>Sar</taxon>
        <taxon>Stramenopiles</taxon>
        <taxon>Ochrophyta</taxon>
        <taxon>Bacillariophyta</taxon>
        <taxon>Coscinodiscophyceae</taxon>
        <taxon>Thalassiosirophycidae</taxon>
        <taxon>Stephanodiscales</taxon>
        <taxon>Stephanodiscaceae</taxon>
        <taxon>Cyclotella</taxon>
    </lineage>
</organism>
<keyword evidence="1" id="KW-0378">Hydrolase</keyword>
<dbReference type="GO" id="GO:0016787">
    <property type="term" value="F:hydrolase activity"/>
    <property type="evidence" value="ECO:0007669"/>
    <property type="project" value="UniProtKB-KW"/>
</dbReference>
<dbReference type="PROSITE" id="PS51462">
    <property type="entry name" value="NUDIX"/>
    <property type="match status" value="1"/>
</dbReference>
<dbReference type="SUPFAM" id="SSF55811">
    <property type="entry name" value="Nudix"/>
    <property type="match status" value="1"/>
</dbReference>
<dbReference type="InterPro" id="IPR000086">
    <property type="entry name" value="NUDIX_hydrolase_dom"/>
</dbReference>
<feature type="non-terminal residue" evidence="3">
    <location>
        <position position="1"/>
    </location>
</feature>
<feature type="domain" description="Nudix hydrolase" evidence="2">
    <location>
        <begin position="74"/>
        <end position="198"/>
    </location>
</feature>
<dbReference type="Proteomes" id="UP001530400">
    <property type="component" value="Unassembled WGS sequence"/>
</dbReference>
<evidence type="ECO:0000313" key="4">
    <source>
        <dbReference type="Proteomes" id="UP001530400"/>
    </source>
</evidence>
<evidence type="ECO:0000259" key="2">
    <source>
        <dbReference type="PROSITE" id="PS51462"/>
    </source>
</evidence>
<name>A0ABD3P389_9STRA</name>
<evidence type="ECO:0000256" key="1">
    <source>
        <dbReference type="ARBA" id="ARBA00022801"/>
    </source>
</evidence>
<dbReference type="InterPro" id="IPR015797">
    <property type="entry name" value="NUDIX_hydrolase-like_dom_sf"/>
</dbReference>
<dbReference type="InterPro" id="IPR020084">
    <property type="entry name" value="NUDIX_hydrolase_CS"/>
</dbReference>
<dbReference type="AlphaFoldDB" id="A0ABD3P389"/>
<dbReference type="Gene3D" id="3.90.79.10">
    <property type="entry name" value="Nucleoside Triphosphate Pyrophosphohydrolase"/>
    <property type="match status" value="1"/>
</dbReference>
<gene>
    <name evidence="3" type="ORF">ACHAWO_005292</name>
</gene>
<protein>
    <recommendedName>
        <fullName evidence="2">Nudix hydrolase domain-containing protein</fullName>
    </recommendedName>
</protein>
<evidence type="ECO:0000313" key="3">
    <source>
        <dbReference type="EMBL" id="KAL3782517.1"/>
    </source>
</evidence>
<accession>A0ABD3P389</accession>
<keyword evidence="4" id="KW-1185">Reference proteome</keyword>